<evidence type="ECO:0000256" key="3">
    <source>
        <dbReference type="ARBA" id="ARBA00003848"/>
    </source>
</evidence>
<dbReference type="PANTHER" id="PTHR20858:SF17">
    <property type="entry name" value="HYDROXYMETHYLPYRIMIDINE_PHOSPHOMETHYLPYRIMIDINE KINASE THI20-RELATED"/>
    <property type="match status" value="1"/>
</dbReference>
<proteinExistence type="predicted"/>
<dbReference type="UniPathway" id="UPA00060">
    <property type="reaction ID" value="UER00138"/>
</dbReference>
<dbReference type="CDD" id="cd01169">
    <property type="entry name" value="HMPP_kinase"/>
    <property type="match status" value="1"/>
</dbReference>
<dbReference type="AlphaFoldDB" id="A0A2A3YLY8"/>
<dbReference type="GO" id="GO:0008902">
    <property type="term" value="F:hydroxymethylpyrimidine kinase activity"/>
    <property type="evidence" value="ECO:0007669"/>
    <property type="project" value="UniProtKB-EC"/>
</dbReference>
<evidence type="ECO:0000256" key="2">
    <source>
        <dbReference type="ARBA" id="ARBA00000565"/>
    </source>
</evidence>
<comment type="function">
    <text evidence="3">Catalyzes the phosphorylation of hydroxymethylpyrimidine phosphate (HMP-P) to HMP-PP, and of HMP to HMP-P.</text>
</comment>
<dbReference type="Proteomes" id="UP000218598">
    <property type="component" value="Unassembled WGS sequence"/>
</dbReference>
<protein>
    <submittedName>
        <fullName evidence="11">Bifunctional hydroxymethylpyrimidine kinase/phosphomethylpyrimidine kinase</fullName>
    </submittedName>
</protein>
<dbReference type="GO" id="GO:0005829">
    <property type="term" value="C:cytosol"/>
    <property type="evidence" value="ECO:0007669"/>
    <property type="project" value="TreeGrafter"/>
</dbReference>
<dbReference type="GeneID" id="95325954"/>
<reference evidence="11 12" key="1">
    <citation type="journal article" date="2017" name="Elife">
        <title>Extensive horizontal gene transfer in cheese-associated bacteria.</title>
        <authorList>
            <person name="Bonham K.S."/>
            <person name="Wolfe B.E."/>
            <person name="Dutton R.J."/>
        </authorList>
    </citation>
    <scope>NUCLEOTIDE SEQUENCE [LARGE SCALE GENOMIC DNA]</scope>
    <source>
        <strain evidence="11 12">341_9</strain>
    </source>
</reference>
<evidence type="ECO:0000313" key="11">
    <source>
        <dbReference type="EMBL" id="PCC40301.1"/>
    </source>
</evidence>
<dbReference type="EMBL" id="NRGR01000007">
    <property type="protein sequence ID" value="PCC40301.1"/>
    <property type="molecule type" value="Genomic_DNA"/>
</dbReference>
<dbReference type="GO" id="GO:0008972">
    <property type="term" value="F:phosphomethylpyrimidine kinase activity"/>
    <property type="evidence" value="ECO:0007669"/>
    <property type="project" value="UniProtKB-EC"/>
</dbReference>
<dbReference type="GO" id="GO:0005524">
    <property type="term" value="F:ATP binding"/>
    <property type="evidence" value="ECO:0007669"/>
    <property type="project" value="UniProtKB-KW"/>
</dbReference>
<dbReference type="SUPFAM" id="SSF53613">
    <property type="entry name" value="Ribokinase-like"/>
    <property type="match status" value="1"/>
</dbReference>
<sequence length="315" mass="33006">MTAWRPPTALTIAGSDSGGGAGIQADLKTFSALGVFGTTALTALTAQNTLGVQAVIPVGGEAVGQQITSVLDDIPVDATKIGMLASADVVAAVISAIEARPEQFGRIVLDPVMIATSGDALLEDESTTLLRERLLPLAHVLTPNLPEAARLLDEGEAESIEQMQDQAMRLRDLGADVVMLKGGHRAGEEMVDVIAHGDGVDLLRGERVRTRSTHGTGCTLSSAIAGQYARIARVRALCEAGRDGELTLLTRTTDAAAAYLERPGVGEDLLALRSGRDYLQRALISGAEQELSSTPHEGHGPVDHLVTLDRIAREG</sequence>
<comment type="catalytic activity">
    <reaction evidence="1">
        <text>4-amino-5-hydroxymethyl-2-methylpyrimidine + ATP = 4-amino-2-methyl-5-(phosphooxymethyl)pyrimidine + ADP + H(+)</text>
        <dbReference type="Rhea" id="RHEA:23096"/>
        <dbReference type="ChEBI" id="CHEBI:15378"/>
        <dbReference type="ChEBI" id="CHEBI:16892"/>
        <dbReference type="ChEBI" id="CHEBI:30616"/>
        <dbReference type="ChEBI" id="CHEBI:58354"/>
        <dbReference type="ChEBI" id="CHEBI:456216"/>
        <dbReference type="EC" id="2.7.1.49"/>
    </reaction>
</comment>
<evidence type="ECO:0000313" key="12">
    <source>
        <dbReference type="Proteomes" id="UP000218598"/>
    </source>
</evidence>
<organism evidence="11 12">
    <name type="scientific">Brachybacterium alimentarium</name>
    <dbReference type="NCBI Taxonomy" id="47845"/>
    <lineage>
        <taxon>Bacteria</taxon>
        <taxon>Bacillati</taxon>
        <taxon>Actinomycetota</taxon>
        <taxon>Actinomycetes</taxon>
        <taxon>Micrococcales</taxon>
        <taxon>Dermabacteraceae</taxon>
        <taxon>Brachybacterium</taxon>
    </lineage>
</organism>
<dbReference type="InterPro" id="IPR004399">
    <property type="entry name" value="HMP/HMP-P_kinase_dom"/>
</dbReference>
<accession>A0A2A3YLY8</accession>
<dbReference type="FunFam" id="3.40.1190.20:FF:000003">
    <property type="entry name" value="Phosphomethylpyrimidine kinase ThiD"/>
    <property type="match status" value="1"/>
</dbReference>
<keyword evidence="8" id="KW-0067">ATP-binding</keyword>
<name>A0A2A3YLY8_9MICO</name>
<evidence type="ECO:0000256" key="6">
    <source>
        <dbReference type="ARBA" id="ARBA00022741"/>
    </source>
</evidence>
<dbReference type="GO" id="GO:0009229">
    <property type="term" value="P:thiamine diphosphate biosynthetic process"/>
    <property type="evidence" value="ECO:0007669"/>
    <property type="project" value="UniProtKB-UniPathway"/>
</dbReference>
<evidence type="ECO:0000256" key="9">
    <source>
        <dbReference type="ARBA" id="ARBA00022977"/>
    </source>
</evidence>
<keyword evidence="7 11" id="KW-0418">Kinase</keyword>
<evidence type="ECO:0000256" key="7">
    <source>
        <dbReference type="ARBA" id="ARBA00022777"/>
    </source>
</evidence>
<evidence type="ECO:0000256" key="5">
    <source>
        <dbReference type="ARBA" id="ARBA00022679"/>
    </source>
</evidence>
<dbReference type="Pfam" id="PF08543">
    <property type="entry name" value="Phos_pyr_kin"/>
    <property type="match status" value="1"/>
</dbReference>
<keyword evidence="5" id="KW-0808">Transferase</keyword>
<dbReference type="InterPro" id="IPR013749">
    <property type="entry name" value="PM/HMP-P_kinase-1"/>
</dbReference>
<dbReference type="Gene3D" id="3.40.1190.20">
    <property type="match status" value="1"/>
</dbReference>
<gene>
    <name evidence="11" type="primary">thiD</name>
    <name evidence="11" type="ORF">CIK66_03895</name>
</gene>
<dbReference type="InterPro" id="IPR029056">
    <property type="entry name" value="Ribokinase-like"/>
</dbReference>
<comment type="caution">
    <text evidence="11">The sequence shown here is derived from an EMBL/GenBank/DDBJ whole genome shotgun (WGS) entry which is preliminary data.</text>
</comment>
<evidence type="ECO:0000256" key="4">
    <source>
        <dbReference type="ARBA" id="ARBA00004769"/>
    </source>
</evidence>
<dbReference type="OrthoDB" id="34166at2"/>
<dbReference type="GO" id="GO:0009228">
    <property type="term" value="P:thiamine biosynthetic process"/>
    <property type="evidence" value="ECO:0007669"/>
    <property type="project" value="UniProtKB-KW"/>
</dbReference>
<keyword evidence="12" id="KW-1185">Reference proteome</keyword>
<comment type="catalytic activity">
    <reaction evidence="2">
        <text>4-amino-2-methyl-5-(phosphooxymethyl)pyrimidine + ATP = 4-amino-2-methyl-5-(diphosphooxymethyl)pyrimidine + ADP</text>
        <dbReference type="Rhea" id="RHEA:19893"/>
        <dbReference type="ChEBI" id="CHEBI:30616"/>
        <dbReference type="ChEBI" id="CHEBI:57841"/>
        <dbReference type="ChEBI" id="CHEBI:58354"/>
        <dbReference type="ChEBI" id="CHEBI:456216"/>
        <dbReference type="EC" id="2.7.4.7"/>
    </reaction>
</comment>
<dbReference type="RefSeq" id="WP_096163350.1">
    <property type="nucleotide sequence ID" value="NZ_NRGR01000007.1"/>
</dbReference>
<evidence type="ECO:0000256" key="1">
    <source>
        <dbReference type="ARBA" id="ARBA00000151"/>
    </source>
</evidence>
<comment type="pathway">
    <text evidence="4">Cofactor biosynthesis; thiamine diphosphate biosynthesis; 4-amino-2-methyl-5-diphosphomethylpyrimidine from 5-amino-1-(5-phospho-D-ribosyl)imidazole: step 3/3.</text>
</comment>
<keyword evidence="9" id="KW-0784">Thiamine biosynthesis</keyword>
<dbReference type="NCBIfam" id="TIGR00097">
    <property type="entry name" value="HMP-P_kinase"/>
    <property type="match status" value="1"/>
</dbReference>
<evidence type="ECO:0000259" key="10">
    <source>
        <dbReference type="Pfam" id="PF08543"/>
    </source>
</evidence>
<evidence type="ECO:0000256" key="8">
    <source>
        <dbReference type="ARBA" id="ARBA00022840"/>
    </source>
</evidence>
<feature type="domain" description="Pyridoxamine kinase/Phosphomethylpyrimidine kinase" evidence="10">
    <location>
        <begin position="16"/>
        <end position="235"/>
    </location>
</feature>
<dbReference type="PANTHER" id="PTHR20858">
    <property type="entry name" value="PHOSPHOMETHYLPYRIMIDINE KINASE"/>
    <property type="match status" value="1"/>
</dbReference>
<keyword evidence="6" id="KW-0547">Nucleotide-binding</keyword>